<dbReference type="Proteomes" id="UP000218418">
    <property type="component" value="Chromosome"/>
</dbReference>
<dbReference type="InterPro" id="IPR011047">
    <property type="entry name" value="Quinoprotein_ADH-like_sf"/>
</dbReference>
<reference evidence="9 10" key="1">
    <citation type="submission" date="2017-06" db="EMBL/GenBank/DDBJ databases">
        <title>Genome sequencing of cyanobaciteial culture collection at National Institute for Environmental Studies (NIES).</title>
        <authorList>
            <person name="Hirose Y."/>
            <person name="Shimura Y."/>
            <person name="Fujisawa T."/>
            <person name="Nakamura Y."/>
            <person name="Kawachi M."/>
        </authorList>
    </citation>
    <scope>NUCLEOTIDE SEQUENCE [LARGE SCALE GENOMIC DNA]</scope>
    <source>
        <strain evidence="9 10">NIES-267</strain>
    </source>
</reference>
<dbReference type="Gene3D" id="2.80.10.50">
    <property type="match status" value="3"/>
</dbReference>
<feature type="domain" description="Cadherin" evidence="8">
    <location>
        <begin position="1651"/>
        <end position="1762"/>
    </location>
</feature>
<organism evidence="9 10">
    <name type="scientific">Calothrix parasitica NIES-267</name>
    <dbReference type="NCBI Taxonomy" id="1973488"/>
    <lineage>
        <taxon>Bacteria</taxon>
        <taxon>Bacillati</taxon>
        <taxon>Cyanobacteriota</taxon>
        <taxon>Cyanophyceae</taxon>
        <taxon>Nostocales</taxon>
        <taxon>Calotrichaceae</taxon>
        <taxon>Calothrix</taxon>
    </lineage>
</organism>
<dbReference type="GO" id="GO:0016020">
    <property type="term" value="C:membrane"/>
    <property type="evidence" value="ECO:0007669"/>
    <property type="project" value="UniProtKB-SubCell"/>
</dbReference>
<dbReference type="EMBL" id="AP018227">
    <property type="protein sequence ID" value="BAY82706.1"/>
    <property type="molecule type" value="Genomic_DNA"/>
</dbReference>
<dbReference type="PANTHER" id="PTHR38340:SF1">
    <property type="entry name" value="S-LAYER PROTEIN"/>
    <property type="match status" value="1"/>
</dbReference>
<comment type="subcellular location">
    <subcellularLocation>
        <location evidence="1">Membrane</location>
    </subcellularLocation>
    <subcellularLocation>
        <location evidence="2">Secreted</location>
    </subcellularLocation>
</comment>
<dbReference type="SMART" id="SM00112">
    <property type="entry name" value="CA"/>
    <property type="match status" value="2"/>
</dbReference>
<sequence length="2178" mass="238867">MNKPQQLTNFNSSIIGSNPSQLTEVNGVIYFTADDGRKGRELWKLDERGNPVLVDDINPGFGSSNPDNLIAVNGTLYFTADDGREGRELWSIDSRGFRRRIQNRNSGANSSNPSDFTVFNNTLYFIADDDRHGRELFKLDSLGNPRIVKEINTNPESSNPANLTIINDSLYFTLTDDDGRTQLWRETKTGEVEEVKGISFSSSYNFSNLTISNNYLYFTTTDKSNRTYLWKTNDLGDVEQVNGTGTSVFYNSSNFTIVNDTLYFSTTNESQYRRYLWKTNNINGQERVERVYGFDSSSYRLSDFIDVNGILYFTTLERSGERLWRINDEGRAERNRSISTDSAEIYNFTIFNNTLYFTVADTDKRLKLYYIGENGNAEQVRSTSEGFSFSDFTIINNKLFYIINNSELWHIDENSNARRVNGFDYRSSNISNLTIANNNIYFTLTDKRNNEAKIWTLDDEGDFAVKVRDMDEMSNPSDITVINDTLYFTASDKIYGNELWKVDNTNTVDRAVRLNPINRETSEAPSDFINVNGTLYFTAENKGSGRELWRINSEGQSELVRDINIGSDSSNPENLTLVNGTLYFTALSKDKGRELWRINNNGVPELVQDINNGSYSSNPDNLTLVNGTLHFSTTDEQGSTRIWKINSEGEAEAIRIINDYPLENPQNFTSINNTLYFTANARDNRGRLWRINDEGDAESVRDYYPYDTPFNAKDFITFNGTVYFSAENEKYGRELWTINARNGYSGRVSDTNNGNRSSNPENFTIFNNRLYFTATDDEGTELWSIDTNGNRRKVKDIYDGANSSNLDSLTVVNNALYFTANEGENNTGRELWKIDDRGNVRRVTDINQGNASSNPENLTVVNDTLYFTATDRDGIKLWWIDSNNELKPVENINPNLSNLSNFTVLGDMLFFTADYGNIKELWKADNKGNAIPVEEIIEDASFSEDFSLTGIENKLYFVKNDFGRNPQLWSLESSDFDFQNNYAPVLLDTVVDVRIDEDAGSPEGAVGTLISNLIELDVNVTDSDSEALTGIAIVNASTKGGYWYYSTNNGASWNDIRKEVSESNALLLAADSNTRIYFSSYSNYNGTINESLTFRAWDQTSGTNGGFANTNVNGNDTAFSSNIDILSLTVNPINDAPVVTRDYSFSIPDNYDNGTVIGTVTAEDIDSESFTWSIESGNLDLDGDGISAFSIDSTTGKIAIADKDDLNFRTNPSFDLQVAANDGIDSSSEQVSIKLVRTAGDLDPSFGNGGKVITDSGSSYERFQNVTVQEDGKIIVLGTGGEKFTLTRFEIDGTLDSSFGSNGTVITSVSYDSRYDKSEVVVLPNGKILFTGTSSNDFLLTQYNSNGTVDNSFGDAGVVITDISGSTDEANGIAVQEDGKIIVAGYTRNSSTSNYYEFALTRHNVDGSLDSSFGNAGKVVTAIGTTFDKAYDVAIQSDGKIVVAGQVHDSNGYDSGLVRYNSDGTLDSSFGSDGKVRTSFKSTNYSYHLAIQSDGKMIVGGTTAGEFTFSRYNSDGTLDTSFGDAGKVYTEVGSANIGFTEMILQPDGKILAVGDARVYSFSSGPQYNDDDWILVRYNSDGSLDKTFGDDGKIITPVSAENDYARGVALQADGKIVVVGESDGDFAIVRYEGSNGNKIPTPIEPKNEVPTINPNQTLTVDENSRIFTSVGKVLGTDADNDFLIDWKITDGNLDTDNDGREAFSINYITGEIKVNDSDELDFETNPSFNLQVTASDRTDTSLPTTVTVNLNDITGQQIIGTSSNDRRLYGGLESDIIDGKEKNDYLYGRGGNDTLIGGTGNDNLYGGEGDDSIDGGQGFDILRESADVNFTLTDTQLTGSGTDSFVNIERAILSGGNSDNIIDASAYSKNTYLYGRAGNDTLLGGTRNDYFYGEQGDDFIDGGKGYDIIRETRDTDFTLTNNQLTGNGTDTIASIERVILTGGNSDNNIDASGFSGSTYLYGKAGNDTLNGGTNRDYVYGGSGSDVINGGSGNDYLLGESGDDSINGGQGFDTIRENKDADFVLTDTQLTGNGNDNLVSIERAILILGNSSNKVDASGFSGSIYVYGRSGNDTLLGGAGNDYLRGDNGDDLINGGAGNDRVYGGSGKDTFVLSKVAGKDTIYDFENGIDSLGLSDGLTFNDLDIQASGNNTNILFGNQVLATLNRVNSSLIEQSDFTSV</sequence>
<evidence type="ECO:0000256" key="7">
    <source>
        <dbReference type="ARBA" id="ARBA00023136"/>
    </source>
</evidence>
<dbReference type="Pfam" id="PF00353">
    <property type="entry name" value="HemolysinCabind"/>
    <property type="match status" value="4"/>
</dbReference>
<keyword evidence="4" id="KW-0800">Toxin</keyword>
<dbReference type="InterPro" id="IPR013431">
    <property type="entry name" value="Delta_60_rpt"/>
</dbReference>
<dbReference type="Gene3D" id="2.60.40.60">
    <property type="entry name" value="Cadherins"/>
    <property type="match status" value="2"/>
</dbReference>
<evidence type="ECO:0000313" key="9">
    <source>
        <dbReference type="EMBL" id="BAY82706.1"/>
    </source>
</evidence>
<accession>A0A1Z4LN96</accession>
<name>A0A1Z4LN96_9CYAN</name>
<dbReference type="PANTHER" id="PTHR38340">
    <property type="entry name" value="S-LAYER PROTEIN"/>
    <property type="match status" value="1"/>
</dbReference>
<evidence type="ECO:0000256" key="1">
    <source>
        <dbReference type="ARBA" id="ARBA00004370"/>
    </source>
</evidence>
<keyword evidence="6" id="KW-0843">Virulence</keyword>
<dbReference type="InterPro" id="IPR018511">
    <property type="entry name" value="Hemolysin-typ_Ca-bd_CS"/>
</dbReference>
<dbReference type="InterPro" id="IPR001343">
    <property type="entry name" value="Hemolysn_Ca-bd"/>
</dbReference>
<keyword evidence="3" id="KW-0964">Secreted</keyword>
<dbReference type="GO" id="GO:0090729">
    <property type="term" value="F:toxin activity"/>
    <property type="evidence" value="ECO:0007669"/>
    <property type="project" value="UniProtKB-KW"/>
</dbReference>
<dbReference type="InterPro" id="IPR003995">
    <property type="entry name" value="RTX_toxin_determinant-A"/>
</dbReference>
<dbReference type="GO" id="GO:0005509">
    <property type="term" value="F:calcium ion binding"/>
    <property type="evidence" value="ECO:0007669"/>
    <property type="project" value="InterPro"/>
</dbReference>
<evidence type="ECO:0000256" key="5">
    <source>
        <dbReference type="ARBA" id="ARBA00022737"/>
    </source>
</evidence>
<evidence type="ECO:0000256" key="6">
    <source>
        <dbReference type="ARBA" id="ARBA00023026"/>
    </source>
</evidence>
<evidence type="ECO:0000256" key="2">
    <source>
        <dbReference type="ARBA" id="ARBA00004613"/>
    </source>
</evidence>
<dbReference type="PROSITE" id="PS50268">
    <property type="entry name" value="CADHERIN_2"/>
    <property type="match status" value="2"/>
</dbReference>
<dbReference type="Pfam" id="PF17164">
    <property type="entry name" value="DUF5122"/>
    <property type="match status" value="7"/>
</dbReference>
<dbReference type="SUPFAM" id="SSF49313">
    <property type="entry name" value="Cadherin-like"/>
    <property type="match status" value="2"/>
</dbReference>
<protein>
    <submittedName>
        <fullName evidence="9">Hyalin repeat protein</fullName>
    </submittedName>
</protein>
<dbReference type="PRINTS" id="PR01488">
    <property type="entry name" value="RTXTOXINA"/>
</dbReference>
<dbReference type="InterPro" id="IPR050557">
    <property type="entry name" value="RTX_toxin/Mannuronan_C5-epim"/>
</dbReference>
<feature type="domain" description="Cadherin" evidence="8">
    <location>
        <begin position="1139"/>
        <end position="1246"/>
    </location>
</feature>
<dbReference type="GO" id="GO:0005576">
    <property type="term" value="C:extracellular region"/>
    <property type="evidence" value="ECO:0007669"/>
    <property type="project" value="UniProtKB-SubCell"/>
</dbReference>
<dbReference type="InterPro" id="IPR015919">
    <property type="entry name" value="Cadherin-like_sf"/>
</dbReference>
<dbReference type="SUPFAM" id="SSF50998">
    <property type="entry name" value="Quinoprotein alcohol dehydrogenase-like"/>
    <property type="match status" value="1"/>
</dbReference>
<dbReference type="PRINTS" id="PR00313">
    <property type="entry name" value="CABNDNGRPT"/>
</dbReference>
<keyword evidence="5" id="KW-0677">Repeat</keyword>
<proteinExistence type="predicted"/>
<evidence type="ECO:0000256" key="4">
    <source>
        <dbReference type="ARBA" id="ARBA00022656"/>
    </source>
</evidence>
<gene>
    <name evidence="9" type="ORF">NIES267_21900</name>
</gene>
<dbReference type="PROSITE" id="PS00330">
    <property type="entry name" value="HEMOLYSIN_CALCIUM"/>
    <property type="match status" value="4"/>
</dbReference>
<evidence type="ECO:0000313" key="10">
    <source>
        <dbReference type="Proteomes" id="UP000218418"/>
    </source>
</evidence>
<keyword evidence="7" id="KW-0472">Membrane</keyword>
<dbReference type="Pfam" id="PF00028">
    <property type="entry name" value="Cadherin"/>
    <property type="match status" value="1"/>
</dbReference>
<dbReference type="SUPFAM" id="SSF51120">
    <property type="entry name" value="beta-Roll"/>
    <property type="match status" value="3"/>
</dbReference>
<dbReference type="SUPFAM" id="SSF101898">
    <property type="entry name" value="NHL repeat"/>
    <property type="match status" value="1"/>
</dbReference>
<dbReference type="SUPFAM" id="SSF63829">
    <property type="entry name" value="Calcium-dependent phosphotriesterase"/>
    <property type="match status" value="2"/>
</dbReference>
<dbReference type="GO" id="GO:0007156">
    <property type="term" value="P:homophilic cell adhesion via plasma membrane adhesion molecules"/>
    <property type="evidence" value="ECO:0007669"/>
    <property type="project" value="InterPro"/>
</dbReference>
<dbReference type="OrthoDB" id="472975at2"/>
<dbReference type="NCBIfam" id="TIGR02608">
    <property type="entry name" value="delta_60_rpt"/>
    <property type="match status" value="8"/>
</dbReference>
<dbReference type="Gene3D" id="2.150.10.10">
    <property type="entry name" value="Serralysin-like metalloprotease, C-terminal"/>
    <property type="match status" value="3"/>
</dbReference>
<dbReference type="InterPro" id="IPR002126">
    <property type="entry name" value="Cadherin-like_dom"/>
</dbReference>
<evidence type="ECO:0000259" key="8">
    <source>
        <dbReference type="PROSITE" id="PS50268"/>
    </source>
</evidence>
<dbReference type="InterPro" id="IPR011049">
    <property type="entry name" value="Serralysin-like_metalloprot_C"/>
</dbReference>
<dbReference type="CDD" id="cd11304">
    <property type="entry name" value="Cadherin_repeat"/>
    <property type="match status" value="2"/>
</dbReference>
<evidence type="ECO:0000256" key="3">
    <source>
        <dbReference type="ARBA" id="ARBA00022525"/>
    </source>
</evidence>
<keyword evidence="10" id="KW-1185">Reference proteome</keyword>